<proteinExistence type="predicted"/>
<dbReference type="EMBL" id="ANFO01000965">
    <property type="protein sequence ID" value="KGQ05225.1"/>
    <property type="molecule type" value="Genomic_DNA"/>
</dbReference>
<dbReference type="InterPro" id="IPR016197">
    <property type="entry name" value="Chromo-like_dom_sf"/>
</dbReference>
<dbReference type="InterPro" id="IPR000953">
    <property type="entry name" value="Chromo/chromo_shadow_dom"/>
</dbReference>
<dbReference type="GO" id="GO:0006338">
    <property type="term" value="P:chromatin remodeling"/>
    <property type="evidence" value="ECO:0007669"/>
    <property type="project" value="UniProtKB-ARBA"/>
</dbReference>
<feature type="region of interest" description="Disordered" evidence="2">
    <location>
        <begin position="94"/>
        <end position="135"/>
    </location>
</feature>
<evidence type="ECO:0000256" key="1">
    <source>
        <dbReference type="ARBA" id="ARBA00011353"/>
    </source>
</evidence>
<feature type="domain" description="Chromo" evidence="3">
    <location>
        <begin position="205"/>
        <end position="253"/>
    </location>
</feature>
<dbReference type="SUPFAM" id="SSF54160">
    <property type="entry name" value="Chromo domain-like"/>
    <property type="match status" value="2"/>
</dbReference>
<feature type="compositionally biased region" description="Polar residues" evidence="2">
    <location>
        <begin position="102"/>
        <end position="118"/>
    </location>
</feature>
<evidence type="ECO:0000256" key="2">
    <source>
        <dbReference type="SAM" id="MobiDB-lite"/>
    </source>
</evidence>
<dbReference type="Proteomes" id="UP000030106">
    <property type="component" value="Unassembled WGS sequence"/>
</dbReference>
<reference evidence="4 5" key="1">
    <citation type="submission" date="2012-10" db="EMBL/GenBank/DDBJ databases">
        <title>Genome sequencing and analysis of entomopathogenic fungi Beauveria bassiana D1-5.</title>
        <authorList>
            <person name="Li Q."/>
            <person name="Wang L."/>
            <person name="Zhang Z."/>
            <person name="Wang Q."/>
            <person name="Ren J."/>
            <person name="Wang M."/>
            <person name="Xu W."/>
            <person name="Wang J."/>
            <person name="Lu Y."/>
            <person name="Du Q."/>
            <person name="Sun Z."/>
        </authorList>
    </citation>
    <scope>NUCLEOTIDE SEQUENCE [LARGE SCALE GENOMIC DNA]</scope>
    <source>
        <strain evidence="4 5">D1-5</strain>
    </source>
</reference>
<dbReference type="Gene3D" id="2.40.50.40">
    <property type="match status" value="2"/>
</dbReference>
<dbReference type="SMART" id="SM00298">
    <property type="entry name" value="CHROMO"/>
    <property type="match status" value="2"/>
</dbReference>
<evidence type="ECO:0000259" key="3">
    <source>
        <dbReference type="PROSITE" id="PS50013"/>
    </source>
</evidence>
<dbReference type="CDD" id="cd00024">
    <property type="entry name" value="CD_CSD"/>
    <property type="match status" value="2"/>
</dbReference>
<accession>A0A0A2VGJ5</accession>
<evidence type="ECO:0000313" key="5">
    <source>
        <dbReference type="Proteomes" id="UP000030106"/>
    </source>
</evidence>
<name>A0A0A2VGJ5_BEABA</name>
<organism evidence="4 5">
    <name type="scientific">Beauveria bassiana D1-5</name>
    <dbReference type="NCBI Taxonomy" id="1245745"/>
    <lineage>
        <taxon>Eukaryota</taxon>
        <taxon>Fungi</taxon>
        <taxon>Dikarya</taxon>
        <taxon>Ascomycota</taxon>
        <taxon>Pezizomycotina</taxon>
        <taxon>Sordariomycetes</taxon>
        <taxon>Hypocreomycetidae</taxon>
        <taxon>Hypocreales</taxon>
        <taxon>Cordycipitaceae</taxon>
        <taxon>Beauveria</taxon>
    </lineage>
</organism>
<dbReference type="eggNOG" id="ENOG502RMIF">
    <property type="taxonomic scope" value="Eukaryota"/>
</dbReference>
<dbReference type="InterPro" id="IPR023780">
    <property type="entry name" value="Chromo_domain"/>
</dbReference>
<dbReference type="STRING" id="1245745.A0A0A2VGJ5"/>
<dbReference type="OrthoDB" id="433924at2759"/>
<dbReference type="PROSITE" id="PS50013">
    <property type="entry name" value="CHROMO_2"/>
    <property type="match status" value="1"/>
</dbReference>
<comment type="caution">
    <text evidence="4">The sequence shown here is derived from an EMBL/GenBank/DDBJ whole genome shotgun (WGS) entry which is preliminary data.</text>
</comment>
<dbReference type="HOGENOM" id="CLU_056403_1_0_1"/>
<comment type="subunit">
    <text evidence="1">Component of the NuA4 histone acetyltransferase complex.</text>
</comment>
<protein>
    <recommendedName>
        <fullName evidence="3">Chromo domain-containing protein</fullName>
    </recommendedName>
</protein>
<evidence type="ECO:0000313" key="4">
    <source>
        <dbReference type="EMBL" id="KGQ05225.1"/>
    </source>
</evidence>
<gene>
    <name evidence="4" type="ORF">BBAD15_g9552</name>
</gene>
<dbReference type="AlphaFoldDB" id="A0A0A2VGJ5"/>
<sequence>MNAILASIFSPLKESANSRKGQALDRLEGISTPTKNRVAPRRVTRKSVAFDMTPRAQVKHTPPRLGDTLAARKLSNSPRRKMWDKILESESVVGDSLEHVSGPTSRLMDSSMPTNVTSEPAGPSDEGIDTTAAGTPSADKEFAFKRFLDHRWDGDSIQIRVEWENGQRTWEPETMLHDDTPQALLDYWRGQPGGRPDNPRQPGLYEIHAIRKHSRDRKRLFVEWVGFGPEENTWEPRGTVEDAAPEILSDYWDSLPRPKRRRAQ</sequence>
<dbReference type="Pfam" id="PF00385">
    <property type="entry name" value="Chromo"/>
    <property type="match status" value="1"/>
</dbReference>
<feature type="region of interest" description="Disordered" evidence="2">
    <location>
        <begin position="15"/>
        <end position="44"/>
    </location>
</feature>